<evidence type="ECO:0000313" key="1">
    <source>
        <dbReference type="EMBL" id="KAJ9648948.1"/>
    </source>
</evidence>
<evidence type="ECO:0000313" key="2">
    <source>
        <dbReference type="Proteomes" id="UP001172680"/>
    </source>
</evidence>
<proteinExistence type="predicted"/>
<dbReference type="Proteomes" id="UP001172680">
    <property type="component" value="Unassembled WGS sequence"/>
</dbReference>
<protein>
    <submittedName>
        <fullName evidence="1">Uncharacterized protein</fullName>
    </submittedName>
</protein>
<comment type="caution">
    <text evidence="1">The sequence shown here is derived from an EMBL/GenBank/DDBJ whole genome shotgun (WGS) entry which is preliminary data.</text>
</comment>
<gene>
    <name evidence="1" type="ORF">H2199_000861</name>
</gene>
<keyword evidence="2" id="KW-1185">Reference proteome</keyword>
<organism evidence="1 2">
    <name type="scientific">Coniosporium tulheliwenetii</name>
    <dbReference type="NCBI Taxonomy" id="3383036"/>
    <lineage>
        <taxon>Eukaryota</taxon>
        <taxon>Fungi</taxon>
        <taxon>Dikarya</taxon>
        <taxon>Ascomycota</taxon>
        <taxon>Pezizomycotina</taxon>
        <taxon>Dothideomycetes</taxon>
        <taxon>Dothideomycetes incertae sedis</taxon>
        <taxon>Coniosporium</taxon>
    </lineage>
</organism>
<sequence length="509" mass="55182">MAQLAARLDYQASRAGVAARASALAILNRWGRGAFRYLTLSLGAQASPATTVELQLSHVYFTADPNNDRLQVHSGYFRSSDDLLNRIWYAGAYTGQLCTVAANTSVNHTRLLEGIGWSNDQQVTGLNPTDSILSDGAKPTVNIRAYGSDTYHLWTITGFAEYVLASSDVAFGRQYWTQIVRGLEGTYPYVNPTTGLFNGTRRQDWGRVGQAGQNIALNALYRHALQLAARVSGLVSNNSTAQASQWQTMAERVKASQMNSFSTALEGRQLYPQDGNVAAINFNLTNSRAQALTIVENLSRRLTQYGSPAPELPGSISAFVGSQELRAQFTASPATATRALALLRTQWGYMLNAFSNSTSVEGYSADESLNYGFYPGGQGFISYVHAWSTGPVYPLLTRIIGLRVSAIDVPAEDGDWVFQPAVVGSGLTFAQGGFRTKDGNFAASWKISRGRFYATDSVPAGSSGTFYVPVLDVGKETTVKVDGKRVRSAVLLTASFDVRMLREAAIISR</sequence>
<reference evidence="1" key="1">
    <citation type="submission" date="2022-10" db="EMBL/GenBank/DDBJ databases">
        <title>Culturing micro-colonial fungi from biological soil crusts in the Mojave desert and describing Neophaeococcomyces mojavensis, and introducing the new genera and species Taxawa tesnikishii.</title>
        <authorList>
            <person name="Kurbessoian T."/>
            <person name="Stajich J.E."/>
        </authorList>
    </citation>
    <scope>NUCLEOTIDE SEQUENCE</scope>
    <source>
        <strain evidence="1">JES_115</strain>
    </source>
</reference>
<name>A0ACC2ZNI5_9PEZI</name>
<dbReference type="EMBL" id="JAPDRP010000002">
    <property type="protein sequence ID" value="KAJ9648948.1"/>
    <property type="molecule type" value="Genomic_DNA"/>
</dbReference>
<accession>A0ACC2ZNI5</accession>